<sequence length="54" mass="5667">MAHGTRPMECALHQCCCCGGTFWSHPKPGNDPCEGESVPAVAAGLVRGNDARQL</sequence>
<evidence type="ECO:0000313" key="2">
    <source>
        <dbReference type="Proteomes" id="UP001281614"/>
    </source>
</evidence>
<protein>
    <submittedName>
        <fullName evidence="1">Uncharacterized protein</fullName>
    </submittedName>
</protein>
<gene>
    <name evidence="1" type="ORF">CKAH01_15646</name>
</gene>
<organism evidence="1 2">
    <name type="scientific">Colletotrichum kahawae</name>
    <name type="common">Coffee berry disease fungus</name>
    <dbReference type="NCBI Taxonomy" id="34407"/>
    <lineage>
        <taxon>Eukaryota</taxon>
        <taxon>Fungi</taxon>
        <taxon>Dikarya</taxon>
        <taxon>Ascomycota</taxon>
        <taxon>Pezizomycotina</taxon>
        <taxon>Sordariomycetes</taxon>
        <taxon>Hypocreomycetidae</taxon>
        <taxon>Glomerellales</taxon>
        <taxon>Glomerellaceae</taxon>
        <taxon>Colletotrichum</taxon>
        <taxon>Colletotrichum gloeosporioides species complex</taxon>
    </lineage>
</organism>
<comment type="caution">
    <text evidence="1">The sequence shown here is derived from an EMBL/GenBank/DDBJ whole genome shotgun (WGS) entry which is preliminary data.</text>
</comment>
<evidence type="ECO:0000313" key="1">
    <source>
        <dbReference type="EMBL" id="KAK2765705.1"/>
    </source>
</evidence>
<reference evidence="1" key="1">
    <citation type="submission" date="2023-02" db="EMBL/GenBank/DDBJ databases">
        <title>Colletotrichum kahawae CIFC_Que2 genome sequencing and assembly.</title>
        <authorList>
            <person name="Baroncelli R."/>
        </authorList>
    </citation>
    <scope>NUCLEOTIDE SEQUENCE</scope>
    <source>
        <strain evidence="1">CIFC_Que2</strain>
    </source>
</reference>
<proteinExistence type="predicted"/>
<dbReference type="EMBL" id="VYYT01000130">
    <property type="protein sequence ID" value="KAK2765705.1"/>
    <property type="molecule type" value="Genomic_DNA"/>
</dbReference>
<dbReference type="AlphaFoldDB" id="A0AAD9YIN7"/>
<name>A0AAD9YIN7_COLKA</name>
<accession>A0AAD9YIN7</accession>
<keyword evidence="2" id="KW-1185">Reference proteome</keyword>
<dbReference type="Proteomes" id="UP001281614">
    <property type="component" value="Unassembled WGS sequence"/>
</dbReference>